<dbReference type="InterPro" id="IPR003594">
    <property type="entry name" value="HATPase_dom"/>
</dbReference>
<dbReference type="Pfam" id="PF02518">
    <property type="entry name" value="HATPase_c"/>
    <property type="match status" value="1"/>
</dbReference>
<dbReference type="PROSITE" id="PS50109">
    <property type="entry name" value="HIS_KIN"/>
    <property type="match status" value="1"/>
</dbReference>
<evidence type="ECO:0000256" key="11">
    <source>
        <dbReference type="ARBA" id="ARBA00023136"/>
    </source>
</evidence>
<dbReference type="CDD" id="cd00075">
    <property type="entry name" value="HATPase"/>
    <property type="match status" value="1"/>
</dbReference>
<dbReference type="InterPro" id="IPR050398">
    <property type="entry name" value="HssS/ArlS-like"/>
</dbReference>
<evidence type="ECO:0000256" key="2">
    <source>
        <dbReference type="ARBA" id="ARBA00004651"/>
    </source>
</evidence>
<keyword evidence="5" id="KW-0597">Phosphoprotein</keyword>
<dbReference type="InterPro" id="IPR005467">
    <property type="entry name" value="His_kinase_dom"/>
</dbReference>
<sequence>MWGYRVPAGVMKHYTPADMIQMYKYQEVNGDTTVFVGEKASADRRYSYFIGMENPNLSRYVIFYDNQVILHSEMLRDPDYHFTLDEIREYAAIIEKKSVYIKEVIEDLNLTTRLRNKELSLQRKTVNMVTLLRSIVIDILNDPKYANRHIEFAFSEEYIPVEADEILMWRAINNLIYNALVHNDDGVKITVSVEKKERVRITIADDGKGIKKEELNRIFDRYYRGTNTGDAHKGSGLGMAIAHDIIKAH</sequence>
<name>A0ABQ0SV44_9BACL</name>
<comment type="caution">
    <text evidence="13">The sequence shown here is derived from an EMBL/GenBank/DDBJ whole genome shotgun (WGS) entry which is preliminary data.</text>
</comment>
<comment type="subcellular location">
    <subcellularLocation>
        <location evidence="2">Cell membrane</location>
        <topology evidence="2">Multi-pass membrane protein</topology>
    </subcellularLocation>
</comment>
<keyword evidence="8" id="KW-0418">Kinase</keyword>
<dbReference type="SUPFAM" id="SSF55874">
    <property type="entry name" value="ATPase domain of HSP90 chaperone/DNA topoisomerase II/histidine kinase"/>
    <property type="match status" value="1"/>
</dbReference>
<evidence type="ECO:0000256" key="3">
    <source>
        <dbReference type="ARBA" id="ARBA00012438"/>
    </source>
</evidence>
<dbReference type="Gene3D" id="3.30.565.10">
    <property type="entry name" value="Histidine kinase-like ATPase, C-terminal domain"/>
    <property type="match status" value="1"/>
</dbReference>
<keyword evidence="14" id="KW-1185">Reference proteome</keyword>
<dbReference type="InterPro" id="IPR036890">
    <property type="entry name" value="HATPase_C_sf"/>
</dbReference>
<dbReference type="SMART" id="SM00387">
    <property type="entry name" value="HATPase_c"/>
    <property type="match status" value="1"/>
</dbReference>
<keyword evidence="11" id="KW-0472">Membrane</keyword>
<evidence type="ECO:0000256" key="1">
    <source>
        <dbReference type="ARBA" id="ARBA00000085"/>
    </source>
</evidence>
<keyword evidence="4" id="KW-1003">Cell membrane</keyword>
<evidence type="ECO:0000256" key="9">
    <source>
        <dbReference type="ARBA" id="ARBA00022840"/>
    </source>
</evidence>
<dbReference type="Proteomes" id="UP000317180">
    <property type="component" value="Unassembled WGS sequence"/>
</dbReference>
<evidence type="ECO:0000256" key="6">
    <source>
        <dbReference type="ARBA" id="ARBA00022679"/>
    </source>
</evidence>
<organism evidence="13 14">
    <name type="scientific">Brevibacillus agri</name>
    <dbReference type="NCBI Taxonomy" id="51101"/>
    <lineage>
        <taxon>Bacteria</taxon>
        <taxon>Bacillati</taxon>
        <taxon>Bacillota</taxon>
        <taxon>Bacilli</taxon>
        <taxon>Bacillales</taxon>
        <taxon>Paenibacillaceae</taxon>
        <taxon>Brevibacillus</taxon>
    </lineage>
</organism>
<keyword evidence="9" id="KW-0067">ATP-binding</keyword>
<dbReference type="EMBL" id="BJOD01000046">
    <property type="protein sequence ID" value="GED27648.1"/>
    <property type="molecule type" value="Genomic_DNA"/>
</dbReference>
<evidence type="ECO:0000313" key="14">
    <source>
        <dbReference type="Proteomes" id="UP000317180"/>
    </source>
</evidence>
<comment type="catalytic activity">
    <reaction evidence="1">
        <text>ATP + protein L-histidine = ADP + protein N-phospho-L-histidine.</text>
        <dbReference type="EC" id="2.7.13.3"/>
    </reaction>
</comment>
<accession>A0ABQ0SV44</accession>
<gene>
    <name evidence="13" type="ORF">BAG01nite_37500</name>
</gene>
<evidence type="ECO:0000256" key="8">
    <source>
        <dbReference type="ARBA" id="ARBA00022777"/>
    </source>
</evidence>
<keyword evidence="7" id="KW-0547">Nucleotide-binding</keyword>
<evidence type="ECO:0000259" key="12">
    <source>
        <dbReference type="PROSITE" id="PS50109"/>
    </source>
</evidence>
<dbReference type="EC" id="2.7.13.3" evidence="3"/>
<evidence type="ECO:0000313" key="13">
    <source>
        <dbReference type="EMBL" id="GED27648.1"/>
    </source>
</evidence>
<evidence type="ECO:0000256" key="4">
    <source>
        <dbReference type="ARBA" id="ARBA00022475"/>
    </source>
</evidence>
<feature type="domain" description="Histidine kinase" evidence="12">
    <location>
        <begin position="56"/>
        <end position="249"/>
    </location>
</feature>
<protein>
    <recommendedName>
        <fullName evidence="3">histidine kinase</fullName>
        <ecNumber evidence="3">2.7.13.3</ecNumber>
    </recommendedName>
</protein>
<dbReference type="InterPro" id="IPR004358">
    <property type="entry name" value="Sig_transdc_His_kin-like_C"/>
</dbReference>
<dbReference type="PRINTS" id="PR00344">
    <property type="entry name" value="BCTRLSENSOR"/>
</dbReference>
<evidence type="ECO:0000256" key="10">
    <source>
        <dbReference type="ARBA" id="ARBA00023012"/>
    </source>
</evidence>
<reference evidence="13 14" key="1">
    <citation type="submission" date="2019-06" db="EMBL/GenBank/DDBJ databases">
        <title>Whole genome shotgun sequence of Brevibacillus agri NBRC 15538.</title>
        <authorList>
            <person name="Hosoyama A."/>
            <person name="Uohara A."/>
            <person name="Ohji S."/>
            <person name="Ichikawa N."/>
        </authorList>
    </citation>
    <scope>NUCLEOTIDE SEQUENCE [LARGE SCALE GENOMIC DNA]</scope>
    <source>
        <strain evidence="13 14">NBRC 15538</strain>
    </source>
</reference>
<dbReference type="PANTHER" id="PTHR45528:SF1">
    <property type="entry name" value="SENSOR HISTIDINE KINASE CPXA"/>
    <property type="match status" value="1"/>
</dbReference>
<evidence type="ECO:0000256" key="5">
    <source>
        <dbReference type="ARBA" id="ARBA00022553"/>
    </source>
</evidence>
<proteinExistence type="predicted"/>
<evidence type="ECO:0000256" key="7">
    <source>
        <dbReference type="ARBA" id="ARBA00022741"/>
    </source>
</evidence>
<keyword evidence="6" id="KW-0808">Transferase</keyword>
<dbReference type="PANTHER" id="PTHR45528">
    <property type="entry name" value="SENSOR HISTIDINE KINASE CPXA"/>
    <property type="match status" value="1"/>
</dbReference>
<keyword evidence="10" id="KW-0902">Two-component regulatory system</keyword>